<protein>
    <submittedName>
        <fullName evidence="1">Uncharacterized protein</fullName>
    </submittedName>
</protein>
<organism evidence="1 2">
    <name type="scientific">Clonostachys rosea f. rosea IK726</name>
    <dbReference type="NCBI Taxonomy" id="1349383"/>
    <lineage>
        <taxon>Eukaryota</taxon>
        <taxon>Fungi</taxon>
        <taxon>Dikarya</taxon>
        <taxon>Ascomycota</taxon>
        <taxon>Pezizomycotina</taxon>
        <taxon>Sordariomycetes</taxon>
        <taxon>Hypocreomycetidae</taxon>
        <taxon>Hypocreales</taxon>
        <taxon>Bionectriaceae</taxon>
        <taxon>Clonostachys</taxon>
    </lineage>
</organism>
<dbReference type="Proteomes" id="UP000836387">
    <property type="component" value="Unassembled WGS sequence"/>
</dbReference>
<sequence>MGISCAQHLFTRFTGFANKSVHYQSIFERRASHGLERLVVIVNITTKRLSTYRHVEVIRTLAPAVSRAVGIASVELESLSTSFIVDAKDFILFPPCMPKLAAAAAVRMPRLETIELCNGRKGLEATLQYRRGVGVTRYVKPLRSIAILVAYSLFPKDILASGANVASPADAIKYLKPINLVIRPISLHTITLEHRIQADKQLPLQTICHI</sequence>
<keyword evidence="2" id="KW-1185">Reference proteome</keyword>
<gene>
    <name evidence="1" type="ORF">CRV2_00006195</name>
</gene>
<evidence type="ECO:0000313" key="2">
    <source>
        <dbReference type="Proteomes" id="UP000836387"/>
    </source>
</evidence>
<dbReference type="EMBL" id="CADEHS020000002">
    <property type="protein sequence ID" value="CAG9937778.1"/>
    <property type="molecule type" value="Genomic_DNA"/>
</dbReference>
<comment type="caution">
    <text evidence="1">The sequence shown here is derived from an EMBL/GenBank/DDBJ whole genome shotgun (WGS) entry which is preliminary data.</text>
</comment>
<proteinExistence type="predicted"/>
<reference evidence="1" key="2">
    <citation type="submission" date="2021-10" db="EMBL/GenBank/DDBJ databases">
        <authorList>
            <person name="Piombo E."/>
        </authorList>
    </citation>
    <scope>NUCLEOTIDE SEQUENCE</scope>
</reference>
<evidence type="ECO:0000313" key="1">
    <source>
        <dbReference type="EMBL" id="CAG9937778.1"/>
    </source>
</evidence>
<reference evidence="1" key="1">
    <citation type="submission" date="2020-04" db="EMBL/GenBank/DDBJ databases">
        <authorList>
            <person name="Broberg M."/>
        </authorList>
    </citation>
    <scope>NUCLEOTIDE SEQUENCE</scope>
</reference>
<accession>A0ACA9TA42</accession>
<name>A0ACA9TA42_BIOOC</name>